<proteinExistence type="predicted"/>
<keyword evidence="3" id="KW-0723">Serine/threonine-protein kinase</keyword>
<dbReference type="Pfam" id="PF00069">
    <property type="entry name" value="Pkinase"/>
    <property type="match status" value="1"/>
</dbReference>
<evidence type="ECO:0000256" key="8">
    <source>
        <dbReference type="ARBA" id="ARBA00022777"/>
    </source>
</evidence>
<keyword evidence="5" id="KW-0812">Transmembrane</keyword>
<evidence type="ECO:0000259" key="16">
    <source>
        <dbReference type="PROSITE" id="PS50011"/>
    </source>
</evidence>
<keyword evidence="6 15" id="KW-0732">Signal</keyword>
<dbReference type="PROSITE" id="PS00108">
    <property type="entry name" value="PROTEIN_KINASE_ST"/>
    <property type="match status" value="1"/>
</dbReference>
<organism evidence="17 18">
    <name type="scientific">Rubroshorea leprosula</name>
    <dbReference type="NCBI Taxonomy" id="152421"/>
    <lineage>
        <taxon>Eukaryota</taxon>
        <taxon>Viridiplantae</taxon>
        <taxon>Streptophyta</taxon>
        <taxon>Embryophyta</taxon>
        <taxon>Tracheophyta</taxon>
        <taxon>Spermatophyta</taxon>
        <taxon>Magnoliopsida</taxon>
        <taxon>eudicotyledons</taxon>
        <taxon>Gunneridae</taxon>
        <taxon>Pentapetalae</taxon>
        <taxon>rosids</taxon>
        <taxon>malvids</taxon>
        <taxon>Malvales</taxon>
        <taxon>Dipterocarpaceae</taxon>
        <taxon>Rubroshorea</taxon>
    </lineage>
</organism>
<evidence type="ECO:0000256" key="12">
    <source>
        <dbReference type="ARBA" id="ARBA00023180"/>
    </source>
</evidence>
<keyword evidence="8" id="KW-0418">Kinase</keyword>
<evidence type="ECO:0000256" key="3">
    <source>
        <dbReference type="ARBA" id="ARBA00022527"/>
    </source>
</evidence>
<comment type="caution">
    <text evidence="17">The sequence shown here is derived from an EMBL/GenBank/DDBJ whole genome shotgun (WGS) entry which is preliminary data.</text>
</comment>
<gene>
    <name evidence="17" type="ORF">SLEP1_g53646</name>
</gene>
<keyword evidence="11" id="KW-0472">Membrane</keyword>
<dbReference type="GO" id="GO:0004674">
    <property type="term" value="F:protein serine/threonine kinase activity"/>
    <property type="evidence" value="ECO:0007669"/>
    <property type="project" value="UniProtKB-KW"/>
</dbReference>
<feature type="domain" description="Protein kinase" evidence="16">
    <location>
        <begin position="221"/>
        <end position="519"/>
    </location>
</feature>
<dbReference type="Proteomes" id="UP001054252">
    <property type="component" value="Unassembled WGS sequence"/>
</dbReference>
<evidence type="ECO:0000256" key="2">
    <source>
        <dbReference type="ARBA" id="ARBA00012513"/>
    </source>
</evidence>
<dbReference type="SMART" id="SM00220">
    <property type="entry name" value="S_TKc"/>
    <property type="match status" value="1"/>
</dbReference>
<dbReference type="Gene3D" id="1.10.510.10">
    <property type="entry name" value="Transferase(Phosphotransferase) domain 1"/>
    <property type="match status" value="1"/>
</dbReference>
<dbReference type="InterPro" id="IPR008271">
    <property type="entry name" value="Ser/Thr_kinase_AS"/>
</dbReference>
<evidence type="ECO:0000256" key="14">
    <source>
        <dbReference type="ARBA" id="ARBA00048679"/>
    </source>
</evidence>
<dbReference type="InterPro" id="IPR011009">
    <property type="entry name" value="Kinase-like_dom_sf"/>
</dbReference>
<feature type="chain" id="PRO_5043416865" description="non-specific serine/threonine protein kinase" evidence="15">
    <location>
        <begin position="27"/>
        <end position="593"/>
    </location>
</feature>
<evidence type="ECO:0000256" key="4">
    <source>
        <dbReference type="ARBA" id="ARBA00022679"/>
    </source>
</evidence>
<sequence>MLRAKLEVLFSLMVLAFSFFLDACMARAKYKPCLPFSSCGNLSTSYPFPLNSDPVECGEPGYELVCDNNRTTLVTKEGTFFVENITNSSVRLVDASLQRDICSIPRSSLLLEGACWNMLLSNYLVYVLNCNIQMNSSLYVDASACTNSSLSPYNYLFVFNELAQLSDFNESCKIEAQFPIFFSNITGLSASAIYHKLLEGFELNKDWFSLNNNTCIFSNKLTLKEILGPVKYALESYLDSFIFFLLGGPHVKDNTNFPPNSTHIKCLGIIGKLQSGHFVAIKLLGMSKSDGQDFINEVATMGMIHHANVMQLIGFCVEESKQALVYDFMPNGSMDKVIFSRDNNISLGWEKMFEIAIGVARGIEYLHQGCEMQILYFDIKPHNILLDENFNPKVSDFGLAKLYPTNDGVVSLTAIRGTLGYMAPELFYKKIGGISLKPAIRPSMSKVLEMLESEVQLLEMPPKPSFVPSKLQTANHVNINVNISQAAQPTMNNQIQSQFGLMQDLEPTAMLFADYRPWQSLRGPYLGPCKPSQPPLHDVAPSLLIFMKPSACGRHFVSLCNRVEAAPHPFEAINCRYSPRKPELCSITYRGVG</sequence>
<accession>A0AAV5MA67</accession>
<evidence type="ECO:0000256" key="10">
    <source>
        <dbReference type="ARBA" id="ARBA00022989"/>
    </source>
</evidence>
<evidence type="ECO:0000313" key="17">
    <source>
        <dbReference type="EMBL" id="GKV46670.1"/>
    </source>
</evidence>
<evidence type="ECO:0000313" key="18">
    <source>
        <dbReference type="Proteomes" id="UP001054252"/>
    </source>
</evidence>
<feature type="signal peptide" evidence="15">
    <location>
        <begin position="1"/>
        <end position="26"/>
    </location>
</feature>
<comment type="subcellular location">
    <subcellularLocation>
        <location evidence="1">Membrane</location>
        <topology evidence="1">Single-pass type I membrane protein</topology>
    </subcellularLocation>
</comment>
<dbReference type="PROSITE" id="PS50011">
    <property type="entry name" value="PROTEIN_KINASE_DOM"/>
    <property type="match status" value="1"/>
</dbReference>
<dbReference type="EC" id="2.7.11.1" evidence="2"/>
<dbReference type="GO" id="GO:0005524">
    <property type="term" value="F:ATP binding"/>
    <property type="evidence" value="ECO:0007669"/>
    <property type="project" value="UniProtKB-KW"/>
</dbReference>
<dbReference type="InterPro" id="IPR025287">
    <property type="entry name" value="WAK_GUB"/>
</dbReference>
<comment type="catalytic activity">
    <reaction evidence="13">
        <text>L-threonyl-[protein] + ATP = O-phospho-L-threonyl-[protein] + ADP + H(+)</text>
        <dbReference type="Rhea" id="RHEA:46608"/>
        <dbReference type="Rhea" id="RHEA-COMP:11060"/>
        <dbReference type="Rhea" id="RHEA-COMP:11605"/>
        <dbReference type="ChEBI" id="CHEBI:15378"/>
        <dbReference type="ChEBI" id="CHEBI:30013"/>
        <dbReference type="ChEBI" id="CHEBI:30616"/>
        <dbReference type="ChEBI" id="CHEBI:61977"/>
        <dbReference type="ChEBI" id="CHEBI:456216"/>
        <dbReference type="EC" id="2.7.11.1"/>
    </reaction>
</comment>
<dbReference type="PANTHER" id="PTHR27009">
    <property type="entry name" value="RUST RESISTANCE KINASE LR10-RELATED"/>
    <property type="match status" value="1"/>
</dbReference>
<keyword evidence="12" id="KW-0325">Glycoprotein</keyword>
<keyword evidence="4" id="KW-0808">Transferase</keyword>
<keyword evidence="7" id="KW-0547">Nucleotide-binding</keyword>
<evidence type="ECO:0000256" key="9">
    <source>
        <dbReference type="ARBA" id="ARBA00022840"/>
    </source>
</evidence>
<dbReference type="FunFam" id="1.10.510.10:FF:001023">
    <property type="entry name" value="Os07g0541700 protein"/>
    <property type="match status" value="1"/>
</dbReference>
<evidence type="ECO:0000256" key="15">
    <source>
        <dbReference type="SAM" id="SignalP"/>
    </source>
</evidence>
<dbReference type="Pfam" id="PF13947">
    <property type="entry name" value="GUB_WAK_bind"/>
    <property type="match status" value="1"/>
</dbReference>
<dbReference type="InterPro" id="IPR045874">
    <property type="entry name" value="LRK10/LRL21-25-like"/>
</dbReference>
<evidence type="ECO:0000256" key="1">
    <source>
        <dbReference type="ARBA" id="ARBA00004479"/>
    </source>
</evidence>
<evidence type="ECO:0000256" key="13">
    <source>
        <dbReference type="ARBA" id="ARBA00047899"/>
    </source>
</evidence>
<protein>
    <recommendedName>
        <fullName evidence="2">non-specific serine/threonine protein kinase</fullName>
        <ecNumber evidence="2">2.7.11.1</ecNumber>
    </recommendedName>
</protein>
<dbReference type="EMBL" id="BPVZ01000213">
    <property type="protein sequence ID" value="GKV46670.1"/>
    <property type="molecule type" value="Genomic_DNA"/>
</dbReference>
<dbReference type="SUPFAM" id="SSF56112">
    <property type="entry name" value="Protein kinase-like (PK-like)"/>
    <property type="match status" value="1"/>
</dbReference>
<dbReference type="GO" id="GO:0030247">
    <property type="term" value="F:polysaccharide binding"/>
    <property type="evidence" value="ECO:0007669"/>
    <property type="project" value="InterPro"/>
</dbReference>
<evidence type="ECO:0000256" key="7">
    <source>
        <dbReference type="ARBA" id="ARBA00022741"/>
    </source>
</evidence>
<dbReference type="AlphaFoldDB" id="A0AAV5MA67"/>
<evidence type="ECO:0000256" key="11">
    <source>
        <dbReference type="ARBA" id="ARBA00023136"/>
    </source>
</evidence>
<evidence type="ECO:0000256" key="6">
    <source>
        <dbReference type="ARBA" id="ARBA00022729"/>
    </source>
</evidence>
<reference evidence="17 18" key="1">
    <citation type="journal article" date="2021" name="Commun. Biol.">
        <title>The genome of Shorea leprosula (Dipterocarpaceae) highlights the ecological relevance of drought in aseasonal tropical rainforests.</title>
        <authorList>
            <person name="Ng K.K.S."/>
            <person name="Kobayashi M.J."/>
            <person name="Fawcett J.A."/>
            <person name="Hatakeyama M."/>
            <person name="Paape T."/>
            <person name="Ng C.H."/>
            <person name="Ang C.C."/>
            <person name="Tnah L.H."/>
            <person name="Lee C.T."/>
            <person name="Nishiyama T."/>
            <person name="Sese J."/>
            <person name="O'Brien M.J."/>
            <person name="Copetti D."/>
            <person name="Mohd Noor M.I."/>
            <person name="Ong R.C."/>
            <person name="Putra M."/>
            <person name="Sireger I.Z."/>
            <person name="Indrioko S."/>
            <person name="Kosugi Y."/>
            <person name="Izuno A."/>
            <person name="Isagi Y."/>
            <person name="Lee S.L."/>
            <person name="Shimizu K.K."/>
        </authorList>
    </citation>
    <scope>NUCLEOTIDE SEQUENCE [LARGE SCALE GENOMIC DNA]</scope>
    <source>
        <strain evidence="17">214</strain>
    </source>
</reference>
<keyword evidence="10" id="KW-1133">Transmembrane helix</keyword>
<evidence type="ECO:0000256" key="5">
    <source>
        <dbReference type="ARBA" id="ARBA00022692"/>
    </source>
</evidence>
<keyword evidence="18" id="KW-1185">Reference proteome</keyword>
<keyword evidence="9" id="KW-0067">ATP-binding</keyword>
<dbReference type="InterPro" id="IPR000719">
    <property type="entry name" value="Prot_kinase_dom"/>
</dbReference>
<comment type="catalytic activity">
    <reaction evidence="14">
        <text>L-seryl-[protein] + ATP = O-phospho-L-seryl-[protein] + ADP + H(+)</text>
        <dbReference type="Rhea" id="RHEA:17989"/>
        <dbReference type="Rhea" id="RHEA-COMP:9863"/>
        <dbReference type="Rhea" id="RHEA-COMP:11604"/>
        <dbReference type="ChEBI" id="CHEBI:15378"/>
        <dbReference type="ChEBI" id="CHEBI:29999"/>
        <dbReference type="ChEBI" id="CHEBI:30616"/>
        <dbReference type="ChEBI" id="CHEBI:83421"/>
        <dbReference type="ChEBI" id="CHEBI:456216"/>
        <dbReference type="EC" id="2.7.11.1"/>
    </reaction>
</comment>
<name>A0AAV5MA67_9ROSI</name>
<dbReference type="GO" id="GO:0016020">
    <property type="term" value="C:membrane"/>
    <property type="evidence" value="ECO:0007669"/>
    <property type="project" value="UniProtKB-SubCell"/>
</dbReference>